<gene>
    <name evidence="9" type="ORF">GM51_18370</name>
</gene>
<feature type="transmembrane region" description="Helical" evidence="7">
    <location>
        <begin position="90"/>
        <end position="108"/>
    </location>
</feature>
<evidence type="ECO:0000313" key="9">
    <source>
        <dbReference type="EMBL" id="KGA14004.1"/>
    </source>
</evidence>
<feature type="transmembrane region" description="Helical" evidence="7">
    <location>
        <begin position="150"/>
        <end position="169"/>
    </location>
</feature>
<evidence type="ECO:0000256" key="2">
    <source>
        <dbReference type="ARBA" id="ARBA00022448"/>
    </source>
</evidence>
<feature type="transmembrane region" description="Helical" evidence="7">
    <location>
        <begin position="345"/>
        <end position="362"/>
    </location>
</feature>
<dbReference type="PROSITE" id="PS50850">
    <property type="entry name" value="MFS"/>
    <property type="match status" value="1"/>
</dbReference>
<dbReference type="Gene3D" id="1.20.1720.10">
    <property type="entry name" value="Multidrug resistance protein D"/>
    <property type="match status" value="1"/>
</dbReference>
<evidence type="ECO:0000256" key="6">
    <source>
        <dbReference type="ARBA" id="ARBA00023136"/>
    </source>
</evidence>
<keyword evidence="2" id="KW-0813">Transport</keyword>
<dbReference type="EMBL" id="JNSL01000164">
    <property type="protein sequence ID" value="KGA14004.1"/>
    <property type="molecule type" value="Genomic_DNA"/>
</dbReference>
<evidence type="ECO:0000256" key="5">
    <source>
        <dbReference type="ARBA" id="ARBA00022989"/>
    </source>
</evidence>
<evidence type="ECO:0000256" key="1">
    <source>
        <dbReference type="ARBA" id="ARBA00004651"/>
    </source>
</evidence>
<dbReference type="PANTHER" id="PTHR42718">
    <property type="entry name" value="MAJOR FACILITATOR SUPERFAMILY MULTIDRUG TRANSPORTER MFSC"/>
    <property type="match status" value="1"/>
</dbReference>
<keyword evidence="4 7" id="KW-0812">Transmembrane</keyword>
<evidence type="ECO:0000256" key="7">
    <source>
        <dbReference type="SAM" id="Phobius"/>
    </source>
</evidence>
<accession>A0A094PWE0</accession>
<organism evidence="9">
    <name type="scientific">freshwater metagenome</name>
    <dbReference type="NCBI Taxonomy" id="449393"/>
    <lineage>
        <taxon>unclassified sequences</taxon>
        <taxon>metagenomes</taxon>
        <taxon>ecological metagenomes</taxon>
    </lineage>
</organism>
<dbReference type="PRINTS" id="PR01036">
    <property type="entry name" value="TCRTETB"/>
</dbReference>
<feature type="transmembrane region" description="Helical" evidence="7">
    <location>
        <begin position="211"/>
        <end position="231"/>
    </location>
</feature>
<comment type="caution">
    <text evidence="9">The sequence shown here is derived from an EMBL/GenBank/DDBJ whole genome shotgun (WGS) entry which is preliminary data.</text>
</comment>
<proteinExistence type="predicted"/>
<feature type="transmembrane region" description="Helical" evidence="7">
    <location>
        <begin position="175"/>
        <end position="199"/>
    </location>
</feature>
<feature type="transmembrane region" description="Helical" evidence="7">
    <location>
        <begin position="279"/>
        <end position="300"/>
    </location>
</feature>
<dbReference type="InterPro" id="IPR020846">
    <property type="entry name" value="MFS_dom"/>
</dbReference>
<evidence type="ECO:0000256" key="3">
    <source>
        <dbReference type="ARBA" id="ARBA00022475"/>
    </source>
</evidence>
<dbReference type="AlphaFoldDB" id="A0A094PWE0"/>
<dbReference type="PANTHER" id="PTHR42718:SF42">
    <property type="entry name" value="EXPORT PROTEIN"/>
    <property type="match status" value="1"/>
</dbReference>
<keyword evidence="5 7" id="KW-1133">Transmembrane helix</keyword>
<feature type="transmembrane region" description="Helical" evidence="7">
    <location>
        <begin position="237"/>
        <end position="259"/>
    </location>
</feature>
<dbReference type="CDD" id="cd17321">
    <property type="entry name" value="MFS_MMR_MDR_like"/>
    <property type="match status" value="1"/>
</dbReference>
<dbReference type="GO" id="GO:0005886">
    <property type="term" value="C:plasma membrane"/>
    <property type="evidence" value="ECO:0007669"/>
    <property type="project" value="UniProtKB-SubCell"/>
</dbReference>
<dbReference type="InterPro" id="IPR004638">
    <property type="entry name" value="EmrB-like"/>
</dbReference>
<reference evidence="9" key="1">
    <citation type="submission" date="2014-06" db="EMBL/GenBank/DDBJ databases">
        <title>Key roles for freshwater Actinobacteria revealed by deep metagenomic sequencing.</title>
        <authorList>
            <person name="Ghai R."/>
            <person name="Mizuno C.M."/>
            <person name="Picazo A."/>
            <person name="Camacho A."/>
            <person name="Rodriguez-Valera F."/>
        </authorList>
    </citation>
    <scope>NUCLEOTIDE SEQUENCE</scope>
</reference>
<feature type="transmembrane region" description="Helical" evidence="7">
    <location>
        <begin position="63"/>
        <end position="83"/>
    </location>
</feature>
<sequence>MSNSNLTNAELTHPDSKVHARRWWILTILCLSVFLVVVDNLIINVAIPTLARELGATTSGLQWIVDSYALVFAGLLLACGGLADRFGRKLMMQIGMLLFGLFSAWAAFTDTTGALITARGLMGIGAALVFPGTLAILIDVFRNPVERAKAIGVWSAVSGAAVAFGPVTGGLLLKYFWWGSVFLINIPIVIVALVLQWRFVPESKDPSAERLDFAGFLLSIAFVSLLVYTVIEGPHRGWSSTATIAGFVGTVILLAAFIWRELNTEHPLLDVRVFRDMRVTAATSSIAIAFFSLFGFTFLVTQYFQFVRGYPPLESGLRTLPFAFGAGVTSPLAARLALRFGPKRIVPIGLLLMGIAIIWVGTQDADSAYFGPIVSSMVLMACGLALVTSPSSESVMGSLPREMAGVGSAINDTSREVGGTLGVAIIGSVFATTYGPKIVELLTPFNLPETALSAAEESVGAAFAVSEQVGD</sequence>
<protein>
    <recommendedName>
        <fullName evidence="8">Major facilitator superfamily (MFS) profile domain-containing protein</fullName>
    </recommendedName>
</protein>
<feature type="domain" description="Major facilitator superfamily (MFS) profile" evidence="8">
    <location>
        <begin position="25"/>
        <end position="471"/>
    </location>
</feature>
<dbReference type="InterPro" id="IPR011701">
    <property type="entry name" value="MFS"/>
</dbReference>
<feature type="transmembrane region" description="Helical" evidence="7">
    <location>
        <begin position="368"/>
        <end position="387"/>
    </location>
</feature>
<feature type="transmembrane region" description="Helical" evidence="7">
    <location>
        <begin position="320"/>
        <end position="338"/>
    </location>
</feature>
<dbReference type="SUPFAM" id="SSF103473">
    <property type="entry name" value="MFS general substrate transporter"/>
    <property type="match status" value="1"/>
</dbReference>
<dbReference type="GO" id="GO:0022857">
    <property type="term" value="F:transmembrane transporter activity"/>
    <property type="evidence" value="ECO:0007669"/>
    <property type="project" value="InterPro"/>
</dbReference>
<keyword evidence="6 7" id="KW-0472">Membrane</keyword>
<feature type="non-terminal residue" evidence="9">
    <location>
        <position position="471"/>
    </location>
</feature>
<dbReference type="Pfam" id="PF07690">
    <property type="entry name" value="MFS_1"/>
    <property type="match status" value="1"/>
</dbReference>
<evidence type="ECO:0000256" key="4">
    <source>
        <dbReference type="ARBA" id="ARBA00022692"/>
    </source>
</evidence>
<comment type="subcellular location">
    <subcellularLocation>
        <location evidence="1">Cell membrane</location>
        <topology evidence="1">Multi-pass membrane protein</topology>
    </subcellularLocation>
</comment>
<dbReference type="InterPro" id="IPR036259">
    <property type="entry name" value="MFS_trans_sf"/>
</dbReference>
<dbReference type="Gene3D" id="1.20.1250.20">
    <property type="entry name" value="MFS general substrate transporter like domains"/>
    <property type="match status" value="1"/>
</dbReference>
<feature type="transmembrane region" description="Helical" evidence="7">
    <location>
        <begin position="23"/>
        <end position="43"/>
    </location>
</feature>
<name>A0A094PWE0_9ZZZZ</name>
<feature type="transmembrane region" description="Helical" evidence="7">
    <location>
        <begin position="120"/>
        <end position="138"/>
    </location>
</feature>
<dbReference type="NCBIfam" id="TIGR00711">
    <property type="entry name" value="efflux_EmrB"/>
    <property type="match status" value="1"/>
</dbReference>
<keyword evidence="3" id="KW-1003">Cell membrane</keyword>
<evidence type="ECO:0000259" key="8">
    <source>
        <dbReference type="PROSITE" id="PS50850"/>
    </source>
</evidence>